<keyword evidence="3" id="KW-0812">Transmembrane</keyword>
<keyword evidence="7" id="KW-1015">Disulfide bond</keyword>
<evidence type="ECO:0000256" key="9">
    <source>
        <dbReference type="ARBA" id="ARBA00023180"/>
    </source>
</evidence>
<comment type="subcellular location">
    <subcellularLocation>
        <location evidence="1">Cell membrane</location>
        <topology evidence="1">Single-pass type I membrane protein</topology>
    </subcellularLocation>
</comment>
<dbReference type="PANTHER" id="PTHR25466:SF14">
    <property type="entry name" value="BUTYROPHILIN SUBFAMILY 2 MEMBER A2-LIKE-RELATED"/>
    <property type="match status" value="1"/>
</dbReference>
<dbReference type="SMART" id="SM00407">
    <property type="entry name" value="IGc1"/>
    <property type="match status" value="1"/>
</dbReference>
<evidence type="ECO:0000313" key="12">
    <source>
        <dbReference type="EMBL" id="KAG8542502.1"/>
    </source>
</evidence>
<name>A0AAV6ZAP5_ENGPU</name>
<dbReference type="Gene3D" id="2.60.40.10">
    <property type="entry name" value="Immunoglobulins"/>
    <property type="match status" value="2"/>
</dbReference>
<keyword evidence="4" id="KW-0732">Signal</keyword>
<sequence length="230" mass="25600">MRAGLAATLLGYNVTLPCLFSGYDASKLAPEKLSVRWILKTSLTEKSVYEFNGGSIIQARPWSYIQEDRLLRGDASLYIPNLVFGDEGEYTCHLIVTPEKAISTVTLLVSAKPTCRLSHSRLDVKLDIEGSVLCYLDGFHPIDVNIQGVRYSKASANKSELNVDTWTKAPVQNQDGTYNVTAVMSVTPRSREEDGDVYSFIISHRSLKDDLTCNFTLSVQPGIYTFYNLL</sequence>
<gene>
    <name evidence="13" type="ORF">GDO81_022469</name>
    <name evidence="12" type="ORF">GDO81_026606</name>
</gene>
<evidence type="ECO:0000256" key="4">
    <source>
        <dbReference type="ARBA" id="ARBA00022729"/>
    </source>
</evidence>
<keyword evidence="9" id="KW-0325">Glycoprotein</keyword>
<evidence type="ECO:0000256" key="2">
    <source>
        <dbReference type="ARBA" id="ARBA00022475"/>
    </source>
</evidence>
<organism evidence="13 14">
    <name type="scientific">Engystomops pustulosus</name>
    <name type="common">Tungara frog</name>
    <name type="synonym">Physalaemus pustulosus</name>
    <dbReference type="NCBI Taxonomy" id="76066"/>
    <lineage>
        <taxon>Eukaryota</taxon>
        <taxon>Metazoa</taxon>
        <taxon>Chordata</taxon>
        <taxon>Craniata</taxon>
        <taxon>Vertebrata</taxon>
        <taxon>Euteleostomi</taxon>
        <taxon>Amphibia</taxon>
        <taxon>Batrachia</taxon>
        <taxon>Anura</taxon>
        <taxon>Neobatrachia</taxon>
        <taxon>Hyloidea</taxon>
        <taxon>Leptodactylidae</taxon>
        <taxon>Leiuperinae</taxon>
        <taxon>Engystomops</taxon>
    </lineage>
</organism>
<evidence type="ECO:0000313" key="13">
    <source>
        <dbReference type="EMBL" id="KAG8544454.1"/>
    </source>
</evidence>
<evidence type="ECO:0000256" key="7">
    <source>
        <dbReference type="ARBA" id="ARBA00023157"/>
    </source>
</evidence>
<dbReference type="EMBL" id="WNYA01004879">
    <property type="protein sequence ID" value="KAG8542502.1"/>
    <property type="molecule type" value="Genomic_DNA"/>
</dbReference>
<evidence type="ECO:0000256" key="10">
    <source>
        <dbReference type="ARBA" id="ARBA00023319"/>
    </source>
</evidence>
<dbReference type="InterPro" id="IPR003597">
    <property type="entry name" value="Ig_C1-set"/>
</dbReference>
<dbReference type="GO" id="GO:0042102">
    <property type="term" value="P:positive regulation of T cell proliferation"/>
    <property type="evidence" value="ECO:0007669"/>
    <property type="project" value="TreeGrafter"/>
</dbReference>
<dbReference type="GO" id="GO:0042130">
    <property type="term" value="P:negative regulation of T cell proliferation"/>
    <property type="evidence" value="ECO:0007669"/>
    <property type="project" value="TreeGrafter"/>
</dbReference>
<keyword evidence="14" id="KW-1185">Reference proteome</keyword>
<evidence type="ECO:0000259" key="11">
    <source>
        <dbReference type="PROSITE" id="PS50835"/>
    </source>
</evidence>
<dbReference type="SUPFAM" id="SSF48726">
    <property type="entry name" value="Immunoglobulin"/>
    <property type="match status" value="2"/>
</dbReference>
<feature type="domain" description="Ig-like" evidence="11">
    <location>
        <begin position="1"/>
        <end position="103"/>
    </location>
</feature>
<evidence type="ECO:0000256" key="6">
    <source>
        <dbReference type="ARBA" id="ARBA00023136"/>
    </source>
</evidence>
<keyword evidence="10" id="KW-0393">Immunoglobulin domain</keyword>
<keyword evidence="5" id="KW-1133">Transmembrane helix</keyword>
<dbReference type="AlphaFoldDB" id="A0AAV6ZAP5"/>
<dbReference type="GO" id="GO:0071222">
    <property type="term" value="P:cellular response to lipopolysaccharide"/>
    <property type="evidence" value="ECO:0007669"/>
    <property type="project" value="TreeGrafter"/>
</dbReference>
<dbReference type="GO" id="GO:0031295">
    <property type="term" value="P:T cell costimulation"/>
    <property type="evidence" value="ECO:0007669"/>
    <property type="project" value="TreeGrafter"/>
</dbReference>
<protein>
    <recommendedName>
        <fullName evidence="11">Ig-like domain-containing protein</fullName>
    </recommendedName>
</protein>
<dbReference type="Pfam" id="PF07654">
    <property type="entry name" value="C1-set"/>
    <property type="match status" value="1"/>
</dbReference>
<dbReference type="InterPro" id="IPR051713">
    <property type="entry name" value="T-cell_Activation_Regulation"/>
</dbReference>
<comment type="caution">
    <text evidence="13">The sequence shown here is derived from an EMBL/GenBank/DDBJ whole genome shotgun (WGS) entry which is preliminary data.</text>
</comment>
<evidence type="ECO:0000256" key="5">
    <source>
        <dbReference type="ARBA" id="ARBA00022989"/>
    </source>
</evidence>
<keyword evidence="2" id="KW-1003">Cell membrane</keyword>
<dbReference type="PANTHER" id="PTHR25466">
    <property type="entry name" value="T-LYMPHOCYTE ACTIVATION ANTIGEN"/>
    <property type="match status" value="1"/>
</dbReference>
<dbReference type="InterPro" id="IPR007110">
    <property type="entry name" value="Ig-like_dom"/>
</dbReference>
<reference evidence="13" key="1">
    <citation type="thesis" date="2020" institute="ProQuest LLC" country="789 East Eisenhower Parkway, Ann Arbor, MI, USA">
        <title>Comparative Genomics and Chromosome Evolution.</title>
        <authorList>
            <person name="Mudd A.B."/>
        </authorList>
    </citation>
    <scope>NUCLEOTIDE SEQUENCE</scope>
    <source>
        <strain evidence="13">237g6f4</strain>
        <tissue evidence="13">Blood</tissue>
    </source>
</reference>
<dbReference type="InterPro" id="IPR036179">
    <property type="entry name" value="Ig-like_dom_sf"/>
</dbReference>
<dbReference type="GO" id="GO:0006955">
    <property type="term" value="P:immune response"/>
    <property type="evidence" value="ECO:0007669"/>
    <property type="project" value="TreeGrafter"/>
</dbReference>
<dbReference type="SMART" id="SM00409">
    <property type="entry name" value="IG"/>
    <property type="match status" value="1"/>
</dbReference>
<keyword evidence="6" id="KW-0472">Membrane</keyword>
<dbReference type="InterPro" id="IPR013783">
    <property type="entry name" value="Ig-like_fold"/>
</dbReference>
<dbReference type="PROSITE" id="PS50835">
    <property type="entry name" value="IG_LIKE"/>
    <property type="match status" value="1"/>
</dbReference>
<evidence type="ECO:0000256" key="1">
    <source>
        <dbReference type="ARBA" id="ARBA00004251"/>
    </source>
</evidence>
<keyword evidence="8" id="KW-0675">Receptor</keyword>
<dbReference type="Proteomes" id="UP000824782">
    <property type="component" value="Unassembled WGS sequence"/>
</dbReference>
<evidence type="ECO:0000256" key="3">
    <source>
        <dbReference type="ARBA" id="ARBA00022692"/>
    </source>
</evidence>
<dbReference type="EMBL" id="WNYA01002266">
    <property type="protein sequence ID" value="KAG8544454.1"/>
    <property type="molecule type" value="Genomic_DNA"/>
</dbReference>
<dbReference type="InterPro" id="IPR003599">
    <property type="entry name" value="Ig_sub"/>
</dbReference>
<evidence type="ECO:0000256" key="8">
    <source>
        <dbReference type="ARBA" id="ARBA00023170"/>
    </source>
</evidence>
<accession>A0AAV6ZAP5</accession>
<dbReference type="GO" id="GO:0009897">
    <property type="term" value="C:external side of plasma membrane"/>
    <property type="evidence" value="ECO:0007669"/>
    <property type="project" value="TreeGrafter"/>
</dbReference>
<evidence type="ECO:0000313" key="14">
    <source>
        <dbReference type="Proteomes" id="UP000824782"/>
    </source>
</evidence>
<proteinExistence type="predicted"/>
<dbReference type="GO" id="GO:0007166">
    <property type="term" value="P:cell surface receptor signaling pathway"/>
    <property type="evidence" value="ECO:0007669"/>
    <property type="project" value="TreeGrafter"/>
</dbReference>